<sequence length="606" mass="65937">MAHEGSRQARDRGMTRSKAEKTRPPTVPVPQVDIVPGRLNEAEWIALTALEEGEDVVGDILADLLTRVLDSAFKVYLTQQCIPFTISQAREAMLQITEWRFLARDAGESAVAKDHTWGEDKEPLACTTDTWAQGSVPVLHAPASDCLENFQDQDPGNPDQLPLGRSSLSRGSQERTESSEPSAVLRVTPDLHPSLCQELAQESGPGGTLEELDGQERSHLLAESLNASSSAEIVRVASPHPSQELFEVASSPVQTLSPHLSLGDLYYCVPQPDAAADPLKCKTEGMPHTASGVSVSLPSVGSSAQLSPSAPPHSQHLGCLDAWLSSSHYRRGRKLAMRRLDPARLPRHWVRPLAEILIPDSETHPLEAYYGHQRGKKNQTQTVPQVPRPRADPKFHVSPAAFLTLQPGFPFRALDTDPRLQYPSLSLGQPSPSFGAKLPFPRPGLRFPMQPLFPEVPCSSSPKLWPRAKWPRGWEGEADLLGELWAGRTRVCPQGLEPADKEGQDSGAQTVPRVLEATSQVLWKPMILSEAMKLAPGVSMWSRNSQVLLSSAVSQEEVKGGTTPPSEQYPIQTGAPSPQVTGAQVMKSTAPKVWLVPSKLMPHSGS</sequence>
<dbReference type="PANTHER" id="PTHR34438:SF1">
    <property type="entry name" value="CHROMOSOME 2 OPEN READING FRAME 81"/>
    <property type="match status" value="1"/>
</dbReference>
<protein>
    <submittedName>
        <fullName evidence="2">Uncharacterized protein C2orf81 homolog</fullName>
    </submittedName>
</protein>
<dbReference type="Proteomes" id="UP001732720">
    <property type="component" value="Chromosome 12"/>
</dbReference>
<gene>
    <name evidence="2" type="primary">CUNH2orf81</name>
</gene>
<dbReference type="OrthoDB" id="193650at2759"/>
<proteinExistence type="predicted"/>
<name>A0A8B7VAA8_CASCN</name>
<accession>A0A8B7VAA8</accession>
<dbReference type="GeneID" id="109692443"/>
<dbReference type="AlphaFoldDB" id="A0A8B7VAA8"/>
<evidence type="ECO:0000313" key="1">
    <source>
        <dbReference type="Proteomes" id="UP001732720"/>
    </source>
</evidence>
<dbReference type="Pfam" id="PF15479">
    <property type="entry name" value="DUF4639"/>
    <property type="match status" value="1"/>
</dbReference>
<dbReference type="InterPro" id="IPR028042">
    <property type="entry name" value="DUF4639"/>
</dbReference>
<organism evidence="2">
    <name type="scientific">Castor canadensis</name>
    <name type="common">American beaver</name>
    <dbReference type="NCBI Taxonomy" id="51338"/>
    <lineage>
        <taxon>Eukaryota</taxon>
        <taxon>Metazoa</taxon>
        <taxon>Chordata</taxon>
        <taxon>Craniata</taxon>
        <taxon>Vertebrata</taxon>
        <taxon>Euteleostomi</taxon>
        <taxon>Mammalia</taxon>
        <taxon>Eutheria</taxon>
        <taxon>Euarchontoglires</taxon>
        <taxon>Glires</taxon>
        <taxon>Rodentia</taxon>
        <taxon>Castorimorpha</taxon>
        <taxon>Castoridae</taxon>
        <taxon>Castor</taxon>
    </lineage>
</organism>
<evidence type="ECO:0000313" key="2">
    <source>
        <dbReference type="RefSeq" id="XP_020028638.1"/>
    </source>
</evidence>
<reference evidence="2" key="1">
    <citation type="submission" date="2025-08" db="UniProtKB">
        <authorList>
            <consortium name="RefSeq"/>
        </authorList>
    </citation>
    <scope>IDENTIFICATION</scope>
    <source>
        <tissue evidence="2">Leukocyte</tissue>
    </source>
</reference>
<keyword evidence="1" id="KW-1185">Reference proteome</keyword>
<dbReference type="KEGG" id="ccan:109692443"/>
<dbReference type="PANTHER" id="PTHR34438">
    <property type="entry name" value="SI:DKEY-97L20.6"/>
    <property type="match status" value="1"/>
</dbReference>
<dbReference type="CTD" id="111610342"/>
<dbReference type="RefSeq" id="XP_020028638.1">
    <property type="nucleotide sequence ID" value="XM_020173049.1"/>
</dbReference>